<dbReference type="Gene3D" id="3.40.50.300">
    <property type="entry name" value="P-loop containing nucleotide triphosphate hydrolases"/>
    <property type="match status" value="1"/>
</dbReference>
<accession>A0ABM3R5H5</accession>
<dbReference type="Proteomes" id="UP000813463">
    <property type="component" value="Chromosome 1"/>
</dbReference>
<name>A0ABM3R5H5_SPIOL</name>
<dbReference type="PRINTS" id="PR00364">
    <property type="entry name" value="DISEASERSIST"/>
</dbReference>
<dbReference type="Pfam" id="PF18052">
    <property type="entry name" value="Rx_N"/>
    <property type="match status" value="1"/>
</dbReference>
<dbReference type="RefSeq" id="XP_056690878.1">
    <property type="nucleotide sequence ID" value="XM_056834900.1"/>
</dbReference>
<dbReference type="RefSeq" id="XP_056690872.1">
    <property type="nucleotide sequence ID" value="XM_056834894.1"/>
</dbReference>
<dbReference type="PANTHER" id="PTHR36766">
    <property type="entry name" value="PLANT BROAD-SPECTRUM MILDEW RESISTANCE PROTEIN RPW8"/>
    <property type="match status" value="1"/>
</dbReference>
<evidence type="ECO:0000256" key="1">
    <source>
        <dbReference type="ARBA" id="ARBA00022614"/>
    </source>
</evidence>
<dbReference type="SUPFAM" id="SSF52540">
    <property type="entry name" value="P-loop containing nucleoside triphosphate hydrolases"/>
    <property type="match status" value="1"/>
</dbReference>
<dbReference type="InterPro" id="IPR058922">
    <property type="entry name" value="WHD_DRP"/>
</dbReference>
<dbReference type="RefSeq" id="XP_056690883.1">
    <property type="nucleotide sequence ID" value="XM_056834905.1"/>
</dbReference>
<keyword evidence="2" id="KW-0677">Repeat</keyword>
<keyword evidence="1" id="KW-0433">Leucine-rich repeat</keyword>
<dbReference type="PANTHER" id="PTHR36766:SF51">
    <property type="entry name" value="DISEASE RESISTANCE RPP13-LIKE PROTEIN 1"/>
    <property type="match status" value="1"/>
</dbReference>
<dbReference type="RefSeq" id="XP_056690891.1">
    <property type="nucleotide sequence ID" value="XM_056834913.1"/>
</dbReference>
<evidence type="ECO:0000313" key="11">
    <source>
        <dbReference type="RefSeq" id="XP_056690871.1"/>
    </source>
</evidence>
<dbReference type="InterPro" id="IPR032675">
    <property type="entry name" value="LRR_dom_sf"/>
</dbReference>
<dbReference type="InterPro" id="IPR002182">
    <property type="entry name" value="NB-ARC"/>
</dbReference>
<evidence type="ECO:0000313" key="14">
    <source>
        <dbReference type="RefSeq" id="XP_056690881.1"/>
    </source>
</evidence>
<evidence type="ECO:0000313" key="10">
    <source>
        <dbReference type="Proteomes" id="UP000813463"/>
    </source>
</evidence>
<dbReference type="RefSeq" id="XP_056690881.1">
    <property type="nucleotide sequence ID" value="XM_056834903.1"/>
</dbReference>
<evidence type="ECO:0000256" key="2">
    <source>
        <dbReference type="ARBA" id="ARBA00022737"/>
    </source>
</evidence>
<gene>
    <name evidence="11 12 13 14 15 16 17 18" type="primary">LOC110775150</name>
</gene>
<reference evidence="10" key="1">
    <citation type="journal article" date="2021" name="Nat. Commun.">
        <title>Genomic analyses provide insights into spinach domestication and the genetic basis of agronomic traits.</title>
        <authorList>
            <person name="Cai X."/>
            <person name="Sun X."/>
            <person name="Xu C."/>
            <person name="Sun H."/>
            <person name="Wang X."/>
            <person name="Ge C."/>
            <person name="Zhang Z."/>
            <person name="Wang Q."/>
            <person name="Fei Z."/>
            <person name="Jiao C."/>
            <person name="Wang Q."/>
        </authorList>
    </citation>
    <scope>NUCLEOTIDE SEQUENCE [LARGE SCALE GENOMIC DNA]</scope>
    <source>
        <strain evidence="10">cv. Varoflay</strain>
    </source>
</reference>
<evidence type="ECO:0000259" key="9">
    <source>
        <dbReference type="Pfam" id="PF25019"/>
    </source>
</evidence>
<feature type="domain" description="R13L1/DRL21-like LRR repeat region" evidence="9">
    <location>
        <begin position="692"/>
        <end position="816"/>
    </location>
</feature>
<dbReference type="Gene3D" id="1.20.5.4130">
    <property type="match status" value="1"/>
</dbReference>
<dbReference type="Pfam" id="PF25019">
    <property type="entry name" value="LRR_R13L1-DRL21"/>
    <property type="match status" value="1"/>
</dbReference>
<dbReference type="Pfam" id="PF00931">
    <property type="entry name" value="NB-ARC"/>
    <property type="match status" value="1"/>
</dbReference>
<feature type="domain" description="Disease resistance N-terminal" evidence="7">
    <location>
        <begin position="11"/>
        <end position="103"/>
    </location>
</feature>
<protein>
    <submittedName>
        <fullName evidence="11 12">Disease resistance RPP13-like protein 1</fullName>
    </submittedName>
</protein>
<evidence type="ECO:0000256" key="4">
    <source>
        <dbReference type="ARBA" id="ARBA00022821"/>
    </source>
</evidence>
<keyword evidence="5" id="KW-0067">ATP-binding</keyword>
<dbReference type="Gene3D" id="1.10.10.10">
    <property type="entry name" value="Winged helix-like DNA-binding domain superfamily/Winged helix DNA-binding domain"/>
    <property type="match status" value="1"/>
</dbReference>
<evidence type="ECO:0000313" key="17">
    <source>
        <dbReference type="RefSeq" id="XP_056690887.1"/>
    </source>
</evidence>
<dbReference type="InterPro" id="IPR056789">
    <property type="entry name" value="LRR_R13L1-DRL21"/>
</dbReference>
<evidence type="ECO:0000313" key="16">
    <source>
        <dbReference type="RefSeq" id="XP_056690885.1"/>
    </source>
</evidence>
<evidence type="ECO:0000256" key="3">
    <source>
        <dbReference type="ARBA" id="ARBA00022741"/>
    </source>
</evidence>
<evidence type="ECO:0000313" key="12">
    <source>
        <dbReference type="RefSeq" id="XP_056690872.1"/>
    </source>
</evidence>
<dbReference type="Pfam" id="PF23559">
    <property type="entry name" value="WHD_DRP"/>
    <property type="match status" value="1"/>
</dbReference>
<dbReference type="Gene3D" id="3.80.10.10">
    <property type="entry name" value="Ribonuclease Inhibitor"/>
    <property type="match status" value="2"/>
</dbReference>
<evidence type="ECO:0000256" key="5">
    <source>
        <dbReference type="ARBA" id="ARBA00022840"/>
    </source>
</evidence>
<dbReference type="RefSeq" id="XP_056690871.1">
    <property type="nucleotide sequence ID" value="XM_056834893.1"/>
</dbReference>
<dbReference type="GeneID" id="110775150"/>
<evidence type="ECO:0000313" key="13">
    <source>
        <dbReference type="RefSeq" id="XP_056690878.1"/>
    </source>
</evidence>
<dbReference type="InterPro" id="IPR041118">
    <property type="entry name" value="Rx_N"/>
</dbReference>
<feature type="domain" description="NB-ARC" evidence="6">
    <location>
        <begin position="192"/>
        <end position="362"/>
    </location>
</feature>
<keyword evidence="10" id="KW-1185">Reference proteome</keyword>
<proteinExistence type="predicted"/>
<dbReference type="InterPro" id="IPR036388">
    <property type="entry name" value="WH-like_DNA-bd_sf"/>
</dbReference>
<dbReference type="RefSeq" id="XP_056690887.1">
    <property type="nucleotide sequence ID" value="XM_056834909.1"/>
</dbReference>
<feature type="domain" description="Disease resistance protein winged helix" evidence="8">
    <location>
        <begin position="440"/>
        <end position="508"/>
    </location>
</feature>
<evidence type="ECO:0000259" key="6">
    <source>
        <dbReference type="Pfam" id="PF00931"/>
    </source>
</evidence>
<sequence>MAIAEIFLSAFLQVVFEKLTSAGISQFVKQKRLQTQHKTIKEWEKKLRLIEAMLCDAEQKQCHSNAVKLWLQDLRDLAFELEDVLDDFVTEARLHRLNDESQEHHHSRSGCCTPFHKVPSFLTCASVASYSNTANYSTSTVHISNRLQDILTQAGSLGLSQQTQSWEMQQEEQARTSSLIREPIVYGRDVVKTEIIQRLLKDEPCCEDYMVIPIFGIGGIGKTTLAQSVYNDELVKAHFDVKAWVCVSYVFDVKQITATIINSATQATENFSDLNGAQENLKHLLASKRFLIVLDDIWSDEYDPWDQLQTPFHAAAKGSRVIITTRIERVAKNMLRRQNQSPIVYLKGLSDDDCWLLFQQHALVDPDLVEIRNEVLGLFKGLPLAAKALGGLLRKKDKSKWPKILKSNIWSEECGVLPALRLSYHHLPQYLKRVFAYCSIFPKDHEFLEKDIVLMWMAEGLLPENEEESMEDAGSNFFVDLVSRSLLEPSPSSDGGCFIMHDLVHDLAQWAAGDICCTMNINKVSSRTRYFSFTSEVLEGQPWTLGKVSQLRTFAFFGGAFDNVLPIQMLDSIFRQFQYLRVLSMAHIGIITELPNCIGSLNHLRYLDLSFNLQLKELPESTSKLCNLQTLLLKDCQFLRKVVTNMELLTELRHLDIDQTDLLEMPAGIGKLTNLRTLNQFFLTAESGRMILELKNLKCLSGSLHISGLQHVVRSEDAKEVRLYEKLGLDMLKMSWGASTHEVDHNIERDALEQLQPHKFIRELELNGYRSFIFPTWLGNPYFTKMVVIRLEGCPRCENLPPLGQLPLLQELSIELMDGIKTVGLEFYGIGCLNPFPALKTLRFKYIEYWKQWLPPSVDDSSKVFPCLEELLISDCPLLEGYFPSHLPSLKLLDIVNCSELKVSLPICPLLQELKISKCKELSTTAPVICCSESLMLFDISQFTGIQGFWVQGVETLRVIGGGYLEIGVDHRKRLELVNCPKFEKLWPDQFGELNDLTHVVLVNCEELAMFLETNLLSSVKHLRIYGNNSLNDLGKLTNQTTCLEELLIQRCSSLISIGNLPLTLRMLIIEVVNIEQPAQEWGLHLLTCLKSLKLINVGSSVDSVQSIPDPDLYLPSSLSDLTIFGFGSLKSISCFSLPNLTYIWIQNCPKMSKRCIQVSEGLVIKSGASYLHVKRAASNY</sequence>
<organism evidence="10 12">
    <name type="scientific">Spinacia oleracea</name>
    <name type="common">Spinach</name>
    <dbReference type="NCBI Taxonomy" id="3562"/>
    <lineage>
        <taxon>Eukaryota</taxon>
        <taxon>Viridiplantae</taxon>
        <taxon>Streptophyta</taxon>
        <taxon>Embryophyta</taxon>
        <taxon>Tracheophyta</taxon>
        <taxon>Spermatophyta</taxon>
        <taxon>Magnoliopsida</taxon>
        <taxon>eudicotyledons</taxon>
        <taxon>Gunneridae</taxon>
        <taxon>Pentapetalae</taxon>
        <taxon>Caryophyllales</taxon>
        <taxon>Chenopodiaceae</taxon>
        <taxon>Chenopodioideae</taxon>
        <taxon>Anserineae</taxon>
        <taxon>Spinacia</taxon>
    </lineage>
</organism>
<keyword evidence="3" id="KW-0547">Nucleotide-binding</keyword>
<evidence type="ECO:0000313" key="18">
    <source>
        <dbReference type="RefSeq" id="XP_056690891.1"/>
    </source>
</evidence>
<reference evidence="11 12" key="2">
    <citation type="submission" date="2025-05" db="UniProtKB">
        <authorList>
            <consortium name="RefSeq"/>
        </authorList>
    </citation>
    <scope>IDENTIFICATION</scope>
    <source>
        <tissue evidence="11 12">Leaf</tissue>
    </source>
</reference>
<dbReference type="RefSeq" id="XP_056690885.1">
    <property type="nucleotide sequence ID" value="XM_056834907.1"/>
</dbReference>
<keyword evidence="4" id="KW-0611">Plant defense</keyword>
<dbReference type="SUPFAM" id="SSF52047">
    <property type="entry name" value="RNI-like"/>
    <property type="match status" value="1"/>
</dbReference>
<evidence type="ECO:0000259" key="8">
    <source>
        <dbReference type="Pfam" id="PF23559"/>
    </source>
</evidence>
<dbReference type="InterPro" id="IPR027417">
    <property type="entry name" value="P-loop_NTPase"/>
</dbReference>
<evidence type="ECO:0000313" key="15">
    <source>
        <dbReference type="RefSeq" id="XP_056690883.1"/>
    </source>
</evidence>
<dbReference type="SUPFAM" id="SSF52058">
    <property type="entry name" value="L domain-like"/>
    <property type="match status" value="1"/>
</dbReference>
<evidence type="ECO:0000259" key="7">
    <source>
        <dbReference type="Pfam" id="PF18052"/>
    </source>
</evidence>